<dbReference type="EMBL" id="CP042467">
    <property type="protein sequence ID" value="QED28007.1"/>
    <property type="molecule type" value="Genomic_DNA"/>
</dbReference>
<feature type="transmembrane region" description="Helical" evidence="1">
    <location>
        <begin position="7"/>
        <end position="33"/>
    </location>
</feature>
<protein>
    <submittedName>
        <fullName evidence="2">Uncharacterized protein</fullName>
    </submittedName>
</protein>
<dbReference type="Proteomes" id="UP000321595">
    <property type="component" value="Chromosome"/>
</dbReference>
<sequence>MENSTRNILIGVVLVGLIFSALCCVGGVAYVFMTGAVVNEVQRDLKKSETVKKDAPKEKGKSRVGLLSVKYDVDKFWKEARQDGWKVPAVPRLKAPGAQEAKGEYKRRLTVTPGSPPYAKIFSKHPEMSALLAGALLVDGRTAEFARILGSDSEPIEMTASFAFLGSCGKLVRREYHGMFQSIPGPGDWYFTYDYTTEHGCFLRVDVGIFDVSGTDFFVPTKVTLFSDEFPVLTTRIKSIDHTRVREISKRYGPATFEKVYKARRAGMKAQQFFSTQLIGNEQAIREVVPKAKLVDFKFITSSEHGLEMPGLDYHLDLNGKQFTYRVYWLPLQVFSGKKADAKKFFLVGEDIFPGRSL</sequence>
<dbReference type="RefSeq" id="WP_146960053.1">
    <property type="nucleotide sequence ID" value="NZ_CP042467.1"/>
</dbReference>
<keyword evidence="1" id="KW-1133">Transmembrane helix</keyword>
<keyword evidence="1" id="KW-0472">Membrane</keyword>
<evidence type="ECO:0000256" key="1">
    <source>
        <dbReference type="SAM" id="Phobius"/>
    </source>
</evidence>
<gene>
    <name evidence="2" type="ORF">FRD01_12325</name>
</gene>
<evidence type="ECO:0000313" key="3">
    <source>
        <dbReference type="Proteomes" id="UP000321595"/>
    </source>
</evidence>
<dbReference type="AlphaFoldDB" id="A0A5B8XS45"/>
<dbReference type="KEGG" id="bbae:FRD01_12325"/>
<keyword evidence="1" id="KW-0812">Transmembrane</keyword>
<organism evidence="2 3">
    <name type="scientific">Microvenator marinus</name>
    <dbReference type="NCBI Taxonomy" id="2600177"/>
    <lineage>
        <taxon>Bacteria</taxon>
        <taxon>Deltaproteobacteria</taxon>
        <taxon>Bradymonadales</taxon>
        <taxon>Microvenatoraceae</taxon>
        <taxon>Microvenator</taxon>
    </lineage>
</organism>
<proteinExistence type="predicted"/>
<accession>A0A5B8XS45</accession>
<evidence type="ECO:0000313" key="2">
    <source>
        <dbReference type="EMBL" id="QED28007.1"/>
    </source>
</evidence>
<name>A0A5B8XS45_9DELT</name>
<keyword evidence="3" id="KW-1185">Reference proteome</keyword>
<reference evidence="2 3" key="1">
    <citation type="submission" date="2019-08" db="EMBL/GenBank/DDBJ databases">
        <authorList>
            <person name="Liang Q."/>
        </authorList>
    </citation>
    <scope>NUCLEOTIDE SEQUENCE [LARGE SCALE GENOMIC DNA]</scope>
    <source>
        <strain evidence="2 3">V1718</strain>
    </source>
</reference>